<reference evidence="4 5" key="1">
    <citation type="submission" date="2019-09" db="EMBL/GenBank/DDBJ databases">
        <authorList>
            <person name="Depoorter E."/>
        </authorList>
    </citation>
    <scope>NUCLEOTIDE SEQUENCE [LARGE SCALE GENOMIC DNA]</scope>
    <source>
        <strain evidence="4">R-18112</strain>
    </source>
</reference>
<dbReference type="RefSeq" id="WP_175045016.1">
    <property type="nucleotide sequence ID" value="NZ_CABVQI010000012.1"/>
</dbReference>
<dbReference type="GO" id="GO:0030428">
    <property type="term" value="C:cell septum"/>
    <property type="evidence" value="ECO:0007669"/>
    <property type="project" value="TreeGrafter"/>
</dbReference>
<feature type="domain" description="SPOR" evidence="3">
    <location>
        <begin position="206"/>
        <end position="280"/>
    </location>
</feature>
<keyword evidence="2" id="KW-0812">Transmembrane</keyword>
<feature type="compositionally biased region" description="Low complexity" evidence="1">
    <location>
        <begin position="151"/>
        <end position="161"/>
    </location>
</feature>
<feature type="compositionally biased region" description="Low complexity" evidence="1">
    <location>
        <begin position="129"/>
        <end position="138"/>
    </location>
</feature>
<sequence>MGIFSFGKKDDDAPTRRGGRTGTSRNVRTERTERVERRTRRTERPESDALLLDPTLPEKQRARRRLVGAIALVVAAVIVLPMVLDSHPKPVTDDIAIDIPNRPAHQAVAPRDDDASDVQAGVAHDEPPASDVAVAAAPAPAPKDADKPAAKPDTTTTASVTPPKPAPKPAAPVAKPAAPKPAPAPAAVANTDAASPDSSDASSPSSPAGARFAVQLGSFKDDATARSWATKLKSAGVPAYVEHRKQADGSTATLLRAGPFADRSAASAAIAKVREAGLTQ</sequence>
<dbReference type="PROSITE" id="PS51724">
    <property type="entry name" value="SPOR"/>
    <property type="match status" value="1"/>
</dbReference>
<dbReference type="GO" id="GO:0032153">
    <property type="term" value="C:cell division site"/>
    <property type="evidence" value="ECO:0007669"/>
    <property type="project" value="TreeGrafter"/>
</dbReference>
<dbReference type="EMBL" id="CABVQI010000012">
    <property type="protein sequence ID" value="VWD01011.1"/>
    <property type="molecule type" value="Genomic_DNA"/>
</dbReference>
<evidence type="ECO:0000313" key="5">
    <source>
        <dbReference type="Proteomes" id="UP000494274"/>
    </source>
</evidence>
<organism evidence="4 5">
    <name type="scientific">Burkholderia lata (strain ATCC 17760 / DSM 23089 / LMG 22485 / NCIMB 9086 / R18194 / 383)</name>
    <dbReference type="NCBI Taxonomy" id="482957"/>
    <lineage>
        <taxon>Bacteria</taxon>
        <taxon>Pseudomonadati</taxon>
        <taxon>Pseudomonadota</taxon>
        <taxon>Betaproteobacteria</taxon>
        <taxon>Burkholderiales</taxon>
        <taxon>Burkholderiaceae</taxon>
        <taxon>Burkholderia</taxon>
        <taxon>Burkholderia cepacia complex</taxon>
    </lineage>
</organism>
<dbReference type="GO" id="GO:0042834">
    <property type="term" value="F:peptidoglycan binding"/>
    <property type="evidence" value="ECO:0007669"/>
    <property type="project" value="InterPro"/>
</dbReference>
<protein>
    <submittedName>
        <fullName evidence="4">Sporulation protein</fullName>
    </submittedName>
</protein>
<feature type="compositionally biased region" description="Low complexity" evidence="1">
    <location>
        <begin position="185"/>
        <end position="208"/>
    </location>
</feature>
<evidence type="ECO:0000259" key="3">
    <source>
        <dbReference type="PROSITE" id="PS51724"/>
    </source>
</evidence>
<dbReference type="AlphaFoldDB" id="A0A6P2WVI5"/>
<dbReference type="Proteomes" id="UP000494274">
    <property type="component" value="Unassembled WGS sequence"/>
</dbReference>
<dbReference type="PANTHER" id="PTHR38687:SF1">
    <property type="entry name" value="CELL DIVISION PROTEIN DEDD"/>
    <property type="match status" value="1"/>
</dbReference>
<name>A0A6P2WVI5_BURL3</name>
<dbReference type="Pfam" id="PF05036">
    <property type="entry name" value="SPOR"/>
    <property type="match status" value="1"/>
</dbReference>
<keyword evidence="2" id="KW-0472">Membrane</keyword>
<dbReference type="SUPFAM" id="SSF110997">
    <property type="entry name" value="Sporulation related repeat"/>
    <property type="match status" value="1"/>
</dbReference>
<feature type="transmembrane region" description="Helical" evidence="2">
    <location>
        <begin position="66"/>
        <end position="84"/>
    </location>
</feature>
<feature type="region of interest" description="Disordered" evidence="1">
    <location>
        <begin position="104"/>
        <end position="209"/>
    </location>
</feature>
<gene>
    <name evidence="4" type="ORF">BLA18112_03990</name>
</gene>
<feature type="compositionally biased region" description="Basic and acidic residues" evidence="1">
    <location>
        <begin position="27"/>
        <end position="47"/>
    </location>
</feature>
<dbReference type="GO" id="GO:0032506">
    <property type="term" value="P:cytokinetic process"/>
    <property type="evidence" value="ECO:0007669"/>
    <property type="project" value="TreeGrafter"/>
</dbReference>
<dbReference type="PANTHER" id="PTHR38687">
    <property type="entry name" value="CELL DIVISION PROTEIN DEDD-RELATED"/>
    <property type="match status" value="1"/>
</dbReference>
<evidence type="ECO:0000256" key="2">
    <source>
        <dbReference type="SAM" id="Phobius"/>
    </source>
</evidence>
<accession>A0A6P2WVI5</accession>
<proteinExistence type="predicted"/>
<evidence type="ECO:0000256" key="1">
    <source>
        <dbReference type="SAM" id="MobiDB-lite"/>
    </source>
</evidence>
<dbReference type="InterPro" id="IPR052521">
    <property type="entry name" value="Cell_div_SPOR-domain"/>
</dbReference>
<dbReference type="Gene3D" id="3.30.70.1070">
    <property type="entry name" value="Sporulation related repeat"/>
    <property type="match status" value="1"/>
</dbReference>
<dbReference type="InterPro" id="IPR036680">
    <property type="entry name" value="SPOR-like_sf"/>
</dbReference>
<dbReference type="InterPro" id="IPR007730">
    <property type="entry name" value="SPOR-like_dom"/>
</dbReference>
<keyword evidence="2" id="KW-1133">Transmembrane helix</keyword>
<feature type="region of interest" description="Disordered" evidence="1">
    <location>
        <begin position="1"/>
        <end position="48"/>
    </location>
</feature>
<evidence type="ECO:0000313" key="4">
    <source>
        <dbReference type="EMBL" id="VWD01011.1"/>
    </source>
</evidence>